<dbReference type="InterPro" id="IPR016040">
    <property type="entry name" value="NAD(P)-bd_dom"/>
</dbReference>
<protein>
    <submittedName>
        <fullName evidence="2">SDR family oxidoreductase</fullName>
    </submittedName>
</protein>
<organism evidence="2 3">
    <name type="scientific">Cyanobacterium stanieri LEGE 03274</name>
    <dbReference type="NCBI Taxonomy" id="1828756"/>
    <lineage>
        <taxon>Bacteria</taxon>
        <taxon>Bacillati</taxon>
        <taxon>Cyanobacteriota</taxon>
        <taxon>Cyanophyceae</taxon>
        <taxon>Oscillatoriophycideae</taxon>
        <taxon>Chroococcales</taxon>
        <taxon>Geminocystaceae</taxon>
        <taxon>Cyanobacterium</taxon>
    </lineage>
</organism>
<evidence type="ECO:0000313" key="2">
    <source>
        <dbReference type="EMBL" id="MBE9222364.1"/>
    </source>
</evidence>
<accession>A0ABR9V694</accession>
<feature type="domain" description="NAD(P)-binding" evidence="1">
    <location>
        <begin position="7"/>
        <end position="199"/>
    </location>
</feature>
<dbReference type="InterPro" id="IPR036291">
    <property type="entry name" value="NAD(P)-bd_dom_sf"/>
</dbReference>
<dbReference type="SUPFAM" id="SSF51735">
    <property type="entry name" value="NAD(P)-binding Rossmann-fold domains"/>
    <property type="match status" value="1"/>
</dbReference>
<dbReference type="EMBL" id="JADEWC010000011">
    <property type="protein sequence ID" value="MBE9222364.1"/>
    <property type="molecule type" value="Genomic_DNA"/>
</dbReference>
<evidence type="ECO:0000313" key="3">
    <source>
        <dbReference type="Proteomes" id="UP000654604"/>
    </source>
</evidence>
<gene>
    <name evidence="2" type="ORF">IQ215_06605</name>
</gene>
<proteinExistence type="predicted"/>
<reference evidence="2 3" key="1">
    <citation type="submission" date="2020-10" db="EMBL/GenBank/DDBJ databases">
        <authorList>
            <person name="Castelo-Branco R."/>
            <person name="Eusebio N."/>
            <person name="Adriana R."/>
            <person name="Vieira A."/>
            <person name="Brugerolle De Fraissinette N."/>
            <person name="Rezende De Castro R."/>
            <person name="Schneider M.P."/>
            <person name="Vasconcelos V."/>
            <person name="Leao P.N."/>
        </authorList>
    </citation>
    <scope>NUCLEOTIDE SEQUENCE [LARGE SCALE GENOMIC DNA]</scope>
    <source>
        <strain evidence="2 3">LEGE 03274</strain>
    </source>
</reference>
<dbReference type="Gene3D" id="3.40.50.720">
    <property type="entry name" value="NAD(P)-binding Rossmann-like Domain"/>
    <property type="match status" value="1"/>
</dbReference>
<comment type="caution">
    <text evidence="2">The sequence shown here is derived from an EMBL/GenBank/DDBJ whole genome shotgun (WGS) entry which is preliminary data.</text>
</comment>
<dbReference type="Proteomes" id="UP000654604">
    <property type="component" value="Unassembled WGS sequence"/>
</dbReference>
<name>A0ABR9V694_9CHRO</name>
<sequence length="210" mass="23234">MKIAIIGASQGVGYNLLTLALEENHQVSALLRNPSKITIENDNLTLIQGDIRDPEAVQAIVKNQDAICICIGIPPTRKPVDVFSIGSKNVLQAMASESYPQKLISVSGIGAGETKGHGGFLYDRILNPLLLKTIYQDKDRQEEIIKKSNLDWLIVRPGFLTDGERTQKYQIIDDLTGIKAGKISRLDVADFILKQLTNPTHFHKTPLITY</sequence>
<dbReference type="PANTHER" id="PTHR43355:SF2">
    <property type="entry name" value="FLAVIN REDUCTASE (NADPH)"/>
    <property type="match status" value="1"/>
</dbReference>
<dbReference type="PANTHER" id="PTHR43355">
    <property type="entry name" value="FLAVIN REDUCTASE (NADPH)"/>
    <property type="match status" value="1"/>
</dbReference>
<evidence type="ECO:0000259" key="1">
    <source>
        <dbReference type="Pfam" id="PF13460"/>
    </source>
</evidence>
<dbReference type="RefSeq" id="WP_193800525.1">
    <property type="nucleotide sequence ID" value="NZ_JADEWC010000011.1"/>
</dbReference>
<dbReference type="Pfam" id="PF13460">
    <property type="entry name" value="NAD_binding_10"/>
    <property type="match status" value="1"/>
</dbReference>
<dbReference type="CDD" id="cd05244">
    <property type="entry name" value="BVR-B_like_SDR_a"/>
    <property type="match status" value="1"/>
</dbReference>
<dbReference type="InterPro" id="IPR051606">
    <property type="entry name" value="Polyketide_Oxido-like"/>
</dbReference>
<keyword evidence="3" id="KW-1185">Reference proteome</keyword>